<dbReference type="EC" id="3.1.1.-" evidence="3"/>
<feature type="transmembrane region" description="Helical" evidence="5">
    <location>
        <begin position="90"/>
        <end position="111"/>
    </location>
</feature>
<dbReference type="SUPFAM" id="SSF53474">
    <property type="entry name" value="alpha/beta-Hydrolases"/>
    <property type="match status" value="1"/>
</dbReference>
<evidence type="ECO:0000256" key="2">
    <source>
        <dbReference type="ARBA" id="ARBA00022801"/>
    </source>
</evidence>
<dbReference type="InterPro" id="IPR050309">
    <property type="entry name" value="Type-B_Carboxylest/Lipase"/>
</dbReference>
<reference evidence="7 8" key="1">
    <citation type="submission" date="2018-01" db="EMBL/GenBank/DDBJ databases">
        <title>Complete genome sequence of Caulobacter flavus RHGG3.</title>
        <authorList>
            <person name="Yang E."/>
        </authorList>
    </citation>
    <scope>NUCLEOTIDE SEQUENCE [LARGE SCALE GENOMIC DNA]</scope>
    <source>
        <strain evidence="7 8">RHGG3</strain>
    </source>
</reference>
<comment type="similarity">
    <text evidence="1 3">Belongs to the type-B carboxylesterase/lipase family.</text>
</comment>
<keyword evidence="8" id="KW-1185">Reference proteome</keyword>
<dbReference type="Pfam" id="PF00135">
    <property type="entry name" value="COesterase"/>
    <property type="match status" value="1"/>
</dbReference>
<keyword evidence="5" id="KW-0812">Transmembrane</keyword>
<feature type="compositionally biased region" description="Basic residues" evidence="4">
    <location>
        <begin position="68"/>
        <end position="86"/>
    </location>
</feature>
<evidence type="ECO:0000256" key="5">
    <source>
        <dbReference type="SAM" id="Phobius"/>
    </source>
</evidence>
<dbReference type="EMBL" id="CP026100">
    <property type="protein sequence ID" value="AYV47604.1"/>
    <property type="molecule type" value="Genomic_DNA"/>
</dbReference>
<organism evidence="7 8">
    <name type="scientific">Caulobacter flavus</name>
    <dbReference type="NCBI Taxonomy" id="1679497"/>
    <lineage>
        <taxon>Bacteria</taxon>
        <taxon>Pseudomonadati</taxon>
        <taxon>Pseudomonadota</taxon>
        <taxon>Alphaproteobacteria</taxon>
        <taxon>Caulobacterales</taxon>
        <taxon>Caulobacteraceae</taxon>
        <taxon>Caulobacter</taxon>
    </lineage>
</organism>
<feature type="compositionally biased region" description="Gly residues" evidence="4">
    <location>
        <begin position="26"/>
        <end position="37"/>
    </location>
</feature>
<evidence type="ECO:0000256" key="3">
    <source>
        <dbReference type="RuleBase" id="RU361235"/>
    </source>
</evidence>
<sequence>MAADRTDQGPCPGRGRDWRGRALDAGRGGGSRTGGLPGHADAGPVVRSPDPGRPDGRRSRAGQFVLPHRLRHRGPEHGPGSRRHSASRGLVRWIGGALLVAALALGAPALADPVRARTTSGVLVGERRADGGVAFLGVPFARPPVGERRWKPPQSVAAWSGERAASASGPACLQTSRGWNAADAARASEDCLYLDVRSPSHAPGAKLPVMVWVHGGANHAGSGAGTVESSLVDQGVVLVSVQYRLGVFGFLSHPDLTREQGGASGNYALMDILAALGWVRDNIAGFGGDPANVTLFGHSAGGQDAGLVMLSPRGRELAARGILQSGMPGFGFPPRSLRQNEAIGEDLARRVGARSLGDLRRISGDDLLKAADDLTAPLDDQGFIWTQAVVDGAVLPKAPEALLADPGVKPMIVGSSAREIALFGGEPERARIWASQAFGTRAPQVLAAYGLDRDPPAAADPVRGDAVMQLATDRMFRCPAATTARLRHAAGGRIWRYELDVAAPGQAAVSHGSELTYVFDRPVEGRPPMQAYWAAFARTGDPNGPGLPPWPAESGAGERLVFAAAGPRAQKGQETNCRFHTRP</sequence>
<dbReference type="InterPro" id="IPR029058">
    <property type="entry name" value="AB_hydrolase_fold"/>
</dbReference>
<feature type="compositionally biased region" description="Basic and acidic residues" evidence="4">
    <location>
        <begin position="14"/>
        <end position="24"/>
    </location>
</feature>
<dbReference type="Proteomes" id="UP000281192">
    <property type="component" value="Chromosome"/>
</dbReference>
<dbReference type="Gene3D" id="3.40.50.1820">
    <property type="entry name" value="alpha/beta hydrolase"/>
    <property type="match status" value="1"/>
</dbReference>
<keyword evidence="5" id="KW-0472">Membrane</keyword>
<dbReference type="PROSITE" id="PS00122">
    <property type="entry name" value="CARBOXYLESTERASE_B_1"/>
    <property type="match status" value="1"/>
</dbReference>
<evidence type="ECO:0000313" key="8">
    <source>
        <dbReference type="Proteomes" id="UP000281192"/>
    </source>
</evidence>
<protein>
    <recommendedName>
        <fullName evidence="3">Carboxylic ester hydrolase</fullName>
        <ecNumber evidence="3">3.1.1.-</ecNumber>
    </recommendedName>
</protein>
<evidence type="ECO:0000256" key="1">
    <source>
        <dbReference type="ARBA" id="ARBA00005964"/>
    </source>
</evidence>
<feature type="region of interest" description="Disordered" evidence="4">
    <location>
        <begin position="1"/>
        <end position="86"/>
    </location>
</feature>
<dbReference type="InterPro" id="IPR019826">
    <property type="entry name" value="Carboxylesterase_B_AS"/>
</dbReference>
<evidence type="ECO:0000256" key="4">
    <source>
        <dbReference type="SAM" id="MobiDB-lite"/>
    </source>
</evidence>
<feature type="domain" description="Carboxylesterase type B" evidence="6">
    <location>
        <begin position="117"/>
        <end position="559"/>
    </location>
</feature>
<evidence type="ECO:0000313" key="7">
    <source>
        <dbReference type="EMBL" id="AYV47604.1"/>
    </source>
</evidence>
<gene>
    <name evidence="7" type="ORF">C1707_15805</name>
</gene>
<keyword evidence="2 3" id="KW-0378">Hydrolase</keyword>
<name>A0ABM6ZZY6_9CAUL</name>
<keyword evidence="5" id="KW-1133">Transmembrane helix</keyword>
<accession>A0ABM6ZZY6</accession>
<evidence type="ECO:0000259" key="6">
    <source>
        <dbReference type="Pfam" id="PF00135"/>
    </source>
</evidence>
<proteinExistence type="inferred from homology"/>
<dbReference type="PANTHER" id="PTHR11559">
    <property type="entry name" value="CARBOXYLESTERASE"/>
    <property type="match status" value="1"/>
</dbReference>
<dbReference type="InterPro" id="IPR002018">
    <property type="entry name" value="CarbesteraseB"/>
</dbReference>